<sequence length="302" mass="34207">MASLSKLLDPTKPRTPLYFFSHGGPTFMYDDKNTIGEKGAFDKTKDIGLKILNEIKPNFIIIVSAHWESNYKDSVEISISNEENSLGQLENKLIYDFYGFPSFMYKEQFHTKNDISLAKHIQNTLIEGGIDAKLSKRGIDHGVWVPFKVAFSYHKLNDEYYDLNIPLIQISLGQNPNDFEFHSKLGSILDKYRSLNGLVVTSGMSVHNLRDLGLGFSYGNSSLPYVSKFNKLLTNIITNFKGEERLIQLNELKLNDLLYQAHPSLEHFVPIVVATGSSFNTKAKELYNADVGSLGWGIYQFD</sequence>
<evidence type="ECO:0000256" key="1">
    <source>
        <dbReference type="ARBA" id="ARBA00001947"/>
    </source>
</evidence>
<dbReference type="Gene3D" id="3.40.830.10">
    <property type="entry name" value="LigB-like"/>
    <property type="match status" value="1"/>
</dbReference>
<feature type="domain" description="Extradiol ring-cleavage dioxygenase class III enzyme subunit B" evidence="6">
    <location>
        <begin position="17"/>
        <end position="279"/>
    </location>
</feature>
<dbReference type="InterPro" id="IPR004183">
    <property type="entry name" value="Xdiol_dOase_suB"/>
</dbReference>
<keyword evidence="4" id="KW-0862">Zinc</keyword>
<reference evidence="7" key="2">
    <citation type="submission" date="2021-01" db="EMBL/GenBank/DDBJ databases">
        <authorList>
            <person name="Schikora-Tamarit M.A."/>
        </authorList>
    </citation>
    <scope>NUCLEOTIDE SEQUENCE</scope>
    <source>
        <strain evidence="7">CBS6341</strain>
    </source>
</reference>
<accession>A0A9P8TE77</accession>
<dbReference type="PANTHER" id="PTHR30096:SF0">
    <property type="entry name" value="4,5-DOPA DIOXYGENASE EXTRADIOL-LIKE PROTEIN"/>
    <property type="match status" value="1"/>
</dbReference>
<evidence type="ECO:0000256" key="4">
    <source>
        <dbReference type="ARBA" id="ARBA00022833"/>
    </source>
</evidence>
<dbReference type="Pfam" id="PF02900">
    <property type="entry name" value="LigB"/>
    <property type="match status" value="1"/>
</dbReference>
<keyword evidence="8" id="KW-1185">Reference proteome</keyword>
<dbReference type="PIRSF" id="PIRSF006157">
    <property type="entry name" value="Doxgns_DODA"/>
    <property type="match status" value="1"/>
</dbReference>
<dbReference type="Proteomes" id="UP000769528">
    <property type="component" value="Unassembled WGS sequence"/>
</dbReference>
<comment type="cofactor">
    <cofactor evidence="1">
        <name>Zn(2+)</name>
        <dbReference type="ChEBI" id="CHEBI:29105"/>
    </cofactor>
</comment>
<evidence type="ECO:0000256" key="3">
    <source>
        <dbReference type="ARBA" id="ARBA00022723"/>
    </source>
</evidence>
<proteinExistence type="inferred from homology"/>
<dbReference type="GO" id="GO:0016702">
    <property type="term" value="F:oxidoreductase activity, acting on single donors with incorporation of molecular oxygen, incorporation of two atoms of oxygen"/>
    <property type="evidence" value="ECO:0007669"/>
    <property type="project" value="UniProtKB-ARBA"/>
</dbReference>
<dbReference type="EMBL" id="JAEUBF010000753">
    <property type="protein sequence ID" value="KAH3675559.1"/>
    <property type="molecule type" value="Genomic_DNA"/>
</dbReference>
<dbReference type="SUPFAM" id="SSF53213">
    <property type="entry name" value="LigB-like"/>
    <property type="match status" value="1"/>
</dbReference>
<dbReference type="PANTHER" id="PTHR30096">
    <property type="entry name" value="4,5-DOPA DIOXYGENASE EXTRADIOL-LIKE PROTEIN"/>
    <property type="match status" value="1"/>
</dbReference>
<keyword evidence="5" id="KW-0560">Oxidoreductase</keyword>
<comment type="caution">
    <text evidence="7">The sequence shown here is derived from an EMBL/GenBank/DDBJ whole genome shotgun (WGS) entry which is preliminary data.</text>
</comment>
<dbReference type="AlphaFoldDB" id="A0A9P8TE77"/>
<dbReference type="InterPro" id="IPR014436">
    <property type="entry name" value="Extradiol_dOase_DODA"/>
</dbReference>
<evidence type="ECO:0000256" key="2">
    <source>
        <dbReference type="ARBA" id="ARBA00007581"/>
    </source>
</evidence>
<evidence type="ECO:0000313" key="8">
    <source>
        <dbReference type="Proteomes" id="UP000769528"/>
    </source>
</evidence>
<dbReference type="CDD" id="cd07363">
    <property type="entry name" value="45_DOPA_Dioxygenase"/>
    <property type="match status" value="1"/>
</dbReference>
<keyword evidence="3" id="KW-0479">Metal-binding</keyword>
<protein>
    <recommendedName>
        <fullName evidence="6">Extradiol ring-cleavage dioxygenase class III enzyme subunit B domain-containing protein</fullName>
    </recommendedName>
</protein>
<dbReference type="GO" id="GO:0008270">
    <property type="term" value="F:zinc ion binding"/>
    <property type="evidence" value="ECO:0007669"/>
    <property type="project" value="InterPro"/>
</dbReference>
<gene>
    <name evidence="7" type="ORF">WICMUC_002648</name>
</gene>
<comment type="similarity">
    <text evidence="2">Belongs to the DODA-type extradiol aromatic ring-opening dioxygenase family.</text>
</comment>
<evidence type="ECO:0000256" key="5">
    <source>
        <dbReference type="ARBA" id="ARBA00023002"/>
    </source>
</evidence>
<dbReference type="GO" id="GO:0008198">
    <property type="term" value="F:ferrous iron binding"/>
    <property type="evidence" value="ECO:0007669"/>
    <property type="project" value="InterPro"/>
</dbReference>
<dbReference type="OrthoDB" id="7396853at2759"/>
<name>A0A9P8TE77_9ASCO</name>
<reference evidence="7" key="1">
    <citation type="journal article" date="2021" name="Open Biol.">
        <title>Shared evolutionary footprints suggest mitochondrial oxidative damage underlies multiple complex I losses in fungi.</title>
        <authorList>
            <person name="Schikora-Tamarit M.A."/>
            <person name="Marcet-Houben M."/>
            <person name="Nosek J."/>
            <person name="Gabaldon T."/>
        </authorList>
    </citation>
    <scope>NUCLEOTIDE SEQUENCE</scope>
    <source>
        <strain evidence="7">CBS6341</strain>
    </source>
</reference>
<evidence type="ECO:0000259" key="6">
    <source>
        <dbReference type="Pfam" id="PF02900"/>
    </source>
</evidence>
<organism evidence="7 8">
    <name type="scientific">Wickerhamomyces mucosus</name>
    <dbReference type="NCBI Taxonomy" id="1378264"/>
    <lineage>
        <taxon>Eukaryota</taxon>
        <taxon>Fungi</taxon>
        <taxon>Dikarya</taxon>
        <taxon>Ascomycota</taxon>
        <taxon>Saccharomycotina</taxon>
        <taxon>Saccharomycetes</taxon>
        <taxon>Phaffomycetales</taxon>
        <taxon>Wickerhamomycetaceae</taxon>
        <taxon>Wickerhamomyces</taxon>
    </lineage>
</organism>
<evidence type="ECO:0000313" key="7">
    <source>
        <dbReference type="EMBL" id="KAH3675559.1"/>
    </source>
</evidence>